<name>A0A482X3R9_LAOST</name>
<evidence type="ECO:0000313" key="3">
    <source>
        <dbReference type="Proteomes" id="UP000291343"/>
    </source>
</evidence>
<evidence type="ECO:0000256" key="1">
    <source>
        <dbReference type="SAM" id="MobiDB-lite"/>
    </source>
</evidence>
<reference evidence="2 3" key="1">
    <citation type="journal article" date="2017" name="Gigascience">
        <title>Genome sequence of the small brown planthopper, Laodelphax striatellus.</title>
        <authorList>
            <person name="Zhu J."/>
            <person name="Jiang F."/>
            <person name="Wang X."/>
            <person name="Yang P."/>
            <person name="Bao Y."/>
            <person name="Zhao W."/>
            <person name="Wang W."/>
            <person name="Lu H."/>
            <person name="Wang Q."/>
            <person name="Cui N."/>
            <person name="Li J."/>
            <person name="Chen X."/>
            <person name="Luo L."/>
            <person name="Yu J."/>
            <person name="Kang L."/>
            <person name="Cui F."/>
        </authorList>
    </citation>
    <scope>NUCLEOTIDE SEQUENCE [LARGE SCALE GENOMIC DNA]</scope>
    <source>
        <strain evidence="2">Lst14</strain>
    </source>
</reference>
<comment type="caution">
    <text evidence="2">The sequence shown here is derived from an EMBL/GenBank/DDBJ whole genome shotgun (WGS) entry which is preliminary data.</text>
</comment>
<feature type="region of interest" description="Disordered" evidence="1">
    <location>
        <begin position="84"/>
        <end position="123"/>
    </location>
</feature>
<dbReference type="SMR" id="A0A482X3R9"/>
<accession>A0A482X3R9</accession>
<feature type="compositionally biased region" description="Basic and acidic residues" evidence="1">
    <location>
        <begin position="111"/>
        <end position="123"/>
    </location>
</feature>
<evidence type="ECO:0000313" key="2">
    <source>
        <dbReference type="EMBL" id="RZF40178.1"/>
    </source>
</evidence>
<dbReference type="Proteomes" id="UP000291343">
    <property type="component" value="Unassembled WGS sequence"/>
</dbReference>
<organism evidence="2 3">
    <name type="scientific">Laodelphax striatellus</name>
    <name type="common">Small brown planthopper</name>
    <name type="synonym">Delphax striatella</name>
    <dbReference type="NCBI Taxonomy" id="195883"/>
    <lineage>
        <taxon>Eukaryota</taxon>
        <taxon>Metazoa</taxon>
        <taxon>Ecdysozoa</taxon>
        <taxon>Arthropoda</taxon>
        <taxon>Hexapoda</taxon>
        <taxon>Insecta</taxon>
        <taxon>Pterygota</taxon>
        <taxon>Neoptera</taxon>
        <taxon>Paraneoptera</taxon>
        <taxon>Hemiptera</taxon>
        <taxon>Auchenorrhyncha</taxon>
        <taxon>Fulgoroidea</taxon>
        <taxon>Delphacidae</taxon>
        <taxon>Criomorphinae</taxon>
        <taxon>Laodelphax</taxon>
    </lineage>
</organism>
<keyword evidence="3" id="KW-1185">Reference proteome</keyword>
<dbReference type="AlphaFoldDB" id="A0A482X3R9"/>
<dbReference type="EMBL" id="QKKF02019228">
    <property type="protein sequence ID" value="RZF40178.1"/>
    <property type="molecule type" value="Genomic_DNA"/>
</dbReference>
<dbReference type="InParanoid" id="A0A482X3R9"/>
<sequence>MYVSVLVRISKSDQTIETAVSVSRTADIPLRRVARSLRSAAAQFEEERERFLTFCEQNRILLGSRAVPSLYLVVLCCTMEIKKPGSWGQDHEGSEEKESEEEVKEKRKKETRMVEREEKRGKE</sequence>
<gene>
    <name evidence="2" type="ORF">LSTR_LSTR013889</name>
</gene>
<proteinExistence type="predicted"/>
<protein>
    <submittedName>
        <fullName evidence="2">Uncharacterized protein</fullName>
    </submittedName>
</protein>